<dbReference type="Pfam" id="PF10047">
    <property type="entry name" value="DUF2281"/>
    <property type="match status" value="1"/>
</dbReference>
<dbReference type="STRING" id="1499967.U27_00854"/>
<name>A0A081C8Q1_VECG1</name>
<feature type="domain" description="DUF2281" evidence="1">
    <location>
        <begin position="11"/>
        <end position="63"/>
    </location>
</feature>
<keyword evidence="3" id="KW-1185">Reference proteome</keyword>
<reference evidence="2 3" key="1">
    <citation type="journal article" date="2015" name="PeerJ">
        <title>First genomic representation of candidate bacterial phylum KSB3 points to enhanced environmental sensing as a trigger of wastewater bulking.</title>
        <authorList>
            <person name="Sekiguchi Y."/>
            <person name="Ohashi A."/>
            <person name="Parks D.H."/>
            <person name="Yamauchi T."/>
            <person name="Tyson G.W."/>
            <person name="Hugenholtz P."/>
        </authorList>
    </citation>
    <scope>NUCLEOTIDE SEQUENCE [LARGE SCALE GENOMIC DNA]</scope>
</reference>
<evidence type="ECO:0000259" key="1">
    <source>
        <dbReference type="Pfam" id="PF10047"/>
    </source>
</evidence>
<evidence type="ECO:0000313" key="3">
    <source>
        <dbReference type="Proteomes" id="UP000030661"/>
    </source>
</evidence>
<organism evidence="2 3">
    <name type="scientific">Vecturithrix granuli</name>
    <dbReference type="NCBI Taxonomy" id="1499967"/>
    <lineage>
        <taxon>Bacteria</taxon>
        <taxon>Candidatus Moduliflexota</taxon>
        <taxon>Candidatus Vecturitrichia</taxon>
        <taxon>Candidatus Vecturitrichales</taxon>
        <taxon>Candidatus Vecturitrichaceae</taxon>
        <taxon>Candidatus Vecturithrix</taxon>
    </lineage>
</organism>
<accession>A0A081C8Q1</accession>
<dbReference type="EMBL" id="DF820476">
    <property type="protein sequence ID" value="GAK60956.1"/>
    <property type="molecule type" value="Genomic_DNA"/>
</dbReference>
<sequence length="80" mass="9030">MQHTQTLKFDIISALDSLPEESLQLLFDFVAFLQVRSKPATQQKPVIKLGGLWEGTATITDEDIAEARLEMWGNLGEREL</sequence>
<protein>
    <recommendedName>
        <fullName evidence="1">DUF2281 domain-containing protein</fullName>
    </recommendedName>
</protein>
<dbReference type="Proteomes" id="UP000030661">
    <property type="component" value="Unassembled WGS sequence"/>
</dbReference>
<dbReference type="AlphaFoldDB" id="A0A081C8Q1"/>
<proteinExistence type="predicted"/>
<gene>
    <name evidence="2" type="ORF">U27_00854</name>
</gene>
<dbReference type="HOGENOM" id="CLU_2582556_0_0_0"/>
<dbReference type="InterPro" id="IPR018739">
    <property type="entry name" value="DUF2281"/>
</dbReference>
<evidence type="ECO:0000313" key="2">
    <source>
        <dbReference type="EMBL" id="GAK60956.1"/>
    </source>
</evidence>